<dbReference type="Gene3D" id="3.10.310.50">
    <property type="match status" value="1"/>
</dbReference>
<dbReference type="PANTHER" id="PTHR30373">
    <property type="entry name" value="UPF0603 PROTEIN YGCG"/>
    <property type="match status" value="1"/>
</dbReference>
<evidence type="ECO:0000259" key="2">
    <source>
        <dbReference type="Pfam" id="PF04536"/>
    </source>
</evidence>
<evidence type="ECO:0000256" key="1">
    <source>
        <dbReference type="SAM" id="Phobius"/>
    </source>
</evidence>
<dbReference type="PANTHER" id="PTHR30373:SF8">
    <property type="entry name" value="BLL7265 PROTEIN"/>
    <property type="match status" value="1"/>
</dbReference>
<dbReference type="EMBL" id="JBDIMF010000004">
    <property type="protein sequence ID" value="MEN2786983.1"/>
    <property type="molecule type" value="Genomic_DNA"/>
</dbReference>
<feature type="domain" description="TPM" evidence="2">
    <location>
        <begin position="116"/>
        <end position="198"/>
    </location>
</feature>
<keyword evidence="1" id="KW-1133">Transmembrane helix</keyword>
<proteinExistence type="predicted"/>
<reference evidence="3 4" key="1">
    <citation type="submission" date="2024-05" db="EMBL/GenBank/DDBJ databases">
        <authorList>
            <person name="Liu Q."/>
            <person name="Xin Y.-H."/>
        </authorList>
    </citation>
    <scope>NUCLEOTIDE SEQUENCE [LARGE SCALE GENOMIC DNA]</scope>
    <source>
        <strain evidence="3 4">CGMCC 1.15349</strain>
    </source>
</reference>
<keyword evidence="1" id="KW-0472">Membrane</keyword>
<dbReference type="InterPro" id="IPR007621">
    <property type="entry name" value="TPM_dom"/>
</dbReference>
<evidence type="ECO:0000313" key="3">
    <source>
        <dbReference type="EMBL" id="MEN2786983.1"/>
    </source>
</evidence>
<accession>A0ABU9XTS8</accession>
<dbReference type="Pfam" id="PF04536">
    <property type="entry name" value="TPM_phosphatase"/>
    <property type="match status" value="1"/>
</dbReference>
<organism evidence="3 4">
    <name type="scientific">Sphingomonas qilianensis</name>
    <dbReference type="NCBI Taxonomy" id="1736690"/>
    <lineage>
        <taxon>Bacteria</taxon>
        <taxon>Pseudomonadati</taxon>
        <taxon>Pseudomonadota</taxon>
        <taxon>Alphaproteobacteria</taxon>
        <taxon>Sphingomonadales</taxon>
        <taxon>Sphingomonadaceae</taxon>
        <taxon>Sphingomonas</taxon>
    </lineage>
</organism>
<dbReference type="Proteomes" id="UP001404104">
    <property type="component" value="Unassembled WGS sequence"/>
</dbReference>
<keyword evidence="1" id="KW-0812">Transmembrane</keyword>
<sequence length="222" mass="23567">MRLTEQDHATVTAAVAAAERHTAGEIVTVVARRSDQYNDVAAHAGVLAMLLVLAVLSIWPQLAARLEALFYDPWQGPHPGAPYAIALVLAALAFLVGRYALASLPLRIALTPGATKTRRARARALDLFRASAEKRTAGATGVLIYLSLDEHRAELIADAAIHGKVPPEIWGAAMAALIAAVKDDRPGDGMAAAVAQVGVVLAEHFPRVTGDRNELPDRLIEL</sequence>
<protein>
    <recommendedName>
        <fullName evidence="2">TPM domain-containing protein</fullName>
    </recommendedName>
</protein>
<dbReference type="RefSeq" id="WP_345864998.1">
    <property type="nucleotide sequence ID" value="NZ_JBDIMF010000004.1"/>
</dbReference>
<gene>
    <name evidence="3" type="ORF">ABC969_11195</name>
</gene>
<feature type="transmembrane region" description="Helical" evidence="1">
    <location>
        <begin position="80"/>
        <end position="101"/>
    </location>
</feature>
<name>A0ABU9XTS8_9SPHN</name>
<keyword evidence="4" id="KW-1185">Reference proteome</keyword>
<comment type="caution">
    <text evidence="3">The sequence shown here is derived from an EMBL/GenBank/DDBJ whole genome shotgun (WGS) entry which is preliminary data.</text>
</comment>
<feature type="transmembrane region" description="Helical" evidence="1">
    <location>
        <begin position="40"/>
        <end position="60"/>
    </location>
</feature>
<evidence type="ECO:0000313" key="4">
    <source>
        <dbReference type="Proteomes" id="UP001404104"/>
    </source>
</evidence>